<evidence type="ECO:0000313" key="1">
    <source>
        <dbReference type="EMBL" id="MCD7454896.1"/>
    </source>
</evidence>
<sequence length="90" mass="10086">VVVASLVRQGLLISRCQIEGASSSVSWGIFLGSVPDSWMGSMVLKVFERVLERFSCFGAFKLKWLILINILRKWTQMRILTVLLASGHGF</sequence>
<accession>A0ABS8S7T6</accession>
<dbReference type="Proteomes" id="UP000823775">
    <property type="component" value="Unassembled WGS sequence"/>
</dbReference>
<gene>
    <name evidence="1" type="ORF">HAX54_026427</name>
</gene>
<reference evidence="1 2" key="1">
    <citation type="journal article" date="2021" name="BMC Genomics">
        <title>Datura genome reveals duplications of psychoactive alkaloid biosynthetic genes and high mutation rate following tissue culture.</title>
        <authorList>
            <person name="Rajewski A."/>
            <person name="Carter-House D."/>
            <person name="Stajich J."/>
            <person name="Litt A."/>
        </authorList>
    </citation>
    <scope>NUCLEOTIDE SEQUENCE [LARGE SCALE GENOMIC DNA]</scope>
    <source>
        <strain evidence="1">AR-01</strain>
    </source>
</reference>
<comment type="caution">
    <text evidence="1">The sequence shown here is derived from an EMBL/GenBank/DDBJ whole genome shotgun (WGS) entry which is preliminary data.</text>
</comment>
<name>A0ABS8S7T6_DATST</name>
<organism evidence="1 2">
    <name type="scientific">Datura stramonium</name>
    <name type="common">Jimsonweed</name>
    <name type="synonym">Common thornapple</name>
    <dbReference type="NCBI Taxonomy" id="4076"/>
    <lineage>
        <taxon>Eukaryota</taxon>
        <taxon>Viridiplantae</taxon>
        <taxon>Streptophyta</taxon>
        <taxon>Embryophyta</taxon>
        <taxon>Tracheophyta</taxon>
        <taxon>Spermatophyta</taxon>
        <taxon>Magnoliopsida</taxon>
        <taxon>eudicotyledons</taxon>
        <taxon>Gunneridae</taxon>
        <taxon>Pentapetalae</taxon>
        <taxon>asterids</taxon>
        <taxon>lamiids</taxon>
        <taxon>Solanales</taxon>
        <taxon>Solanaceae</taxon>
        <taxon>Solanoideae</taxon>
        <taxon>Datureae</taxon>
        <taxon>Datura</taxon>
    </lineage>
</organism>
<evidence type="ECO:0000313" key="2">
    <source>
        <dbReference type="Proteomes" id="UP000823775"/>
    </source>
</evidence>
<proteinExistence type="predicted"/>
<feature type="non-terminal residue" evidence="1">
    <location>
        <position position="1"/>
    </location>
</feature>
<dbReference type="EMBL" id="JACEIK010000320">
    <property type="protein sequence ID" value="MCD7454896.1"/>
    <property type="molecule type" value="Genomic_DNA"/>
</dbReference>
<keyword evidence="2" id="KW-1185">Reference proteome</keyword>
<protein>
    <submittedName>
        <fullName evidence="1">Uncharacterized protein</fullName>
    </submittedName>
</protein>